<comment type="caution">
    <text evidence="2">The sequence shown here is derived from an EMBL/GenBank/DDBJ whole genome shotgun (WGS) entry which is preliminary data.</text>
</comment>
<dbReference type="Pfam" id="PF06985">
    <property type="entry name" value="HET"/>
    <property type="match status" value="1"/>
</dbReference>
<evidence type="ECO:0000259" key="1">
    <source>
        <dbReference type="Pfam" id="PF06985"/>
    </source>
</evidence>
<sequence>MDSIYANAQVTIIAAQSKVQGTGLQGVSEKQPCWPTCNIGGSLIAPVLHDSSLSVGKSKWVTRGWTYQEGILSKRRLIFTDEQIFFKCNGMKYAESQVQPLKQEESGDFAQSWSVICRT</sequence>
<protein>
    <recommendedName>
        <fullName evidence="1">Heterokaryon incompatibility domain-containing protein</fullName>
    </recommendedName>
</protein>
<evidence type="ECO:0000313" key="2">
    <source>
        <dbReference type="EMBL" id="KAF4629178.1"/>
    </source>
</evidence>
<gene>
    <name evidence="2" type="ORF">G7Y89_g8964</name>
</gene>
<dbReference type="AlphaFoldDB" id="A0A8H4RHR3"/>
<dbReference type="Proteomes" id="UP000566819">
    <property type="component" value="Unassembled WGS sequence"/>
</dbReference>
<dbReference type="PANTHER" id="PTHR33112">
    <property type="entry name" value="DOMAIN PROTEIN, PUTATIVE-RELATED"/>
    <property type="match status" value="1"/>
</dbReference>
<evidence type="ECO:0000313" key="3">
    <source>
        <dbReference type="Proteomes" id="UP000566819"/>
    </source>
</evidence>
<dbReference type="InterPro" id="IPR010730">
    <property type="entry name" value="HET"/>
</dbReference>
<keyword evidence="3" id="KW-1185">Reference proteome</keyword>
<feature type="domain" description="Heterokaryon incompatibility" evidence="1">
    <location>
        <begin position="1"/>
        <end position="69"/>
    </location>
</feature>
<name>A0A8H4RHR3_9HELO</name>
<accession>A0A8H4RHR3</accession>
<proteinExistence type="predicted"/>
<dbReference type="EMBL" id="JAAMPI010000709">
    <property type="protein sequence ID" value="KAF4629178.1"/>
    <property type="molecule type" value="Genomic_DNA"/>
</dbReference>
<reference evidence="2 3" key="1">
    <citation type="submission" date="2020-03" db="EMBL/GenBank/DDBJ databases">
        <title>Draft Genome Sequence of Cudoniella acicularis.</title>
        <authorList>
            <person name="Buettner E."/>
            <person name="Kellner H."/>
        </authorList>
    </citation>
    <scope>NUCLEOTIDE SEQUENCE [LARGE SCALE GENOMIC DNA]</scope>
    <source>
        <strain evidence="2 3">DSM 108380</strain>
    </source>
</reference>
<organism evidence="2 3">
    <name type="scientific">Cudoniella acicularis</name>
    <dbReference type="NCBI Taxonomy" id="354080"/>
    <lineage>
        <taxon>Eukaryota</taxon>
        <taxon>Fungi</taxon>
        <taxon>Dikarya</taxon>
        <taxon>Ascomycota</taxon>
        <taxon>Pezizomycotina</taxon>
        <taxon>Leotiomycetes</taxon>
        <taxon>Helotiales</taxon>
        <taxon>Tricladiaceae</taxon>
        <taxon>Cudoniella</taxon>
    </lineage>
</organism>
<dbReference type="OrthoDB" id="5428863at2759"/>
<dbReference type="PANTHER" id="PTHR33112:SF1">
    <property type="entry name" value="HETEROKARYON INCOMPATIBILITY DOMAIN-CONTAINING PROTEIN"/>
    <property type="match status" value="1"/>
</dbReference>